<feature type="region of interest" description="Disordered" evidence="1">
    <location>
        <begin position="210"/>
        <end position="229"/>
    </location>
</feature>
<evidence type="ECO:0000256" key="1">
    <source>
        <dbReference type="SAM" id="MobiDB-lite"/>
    </source>
</evidence>
<name>A0A240UKG6_9GAMM</name>
<keyword evidence="4" id="KW-1185">Reference proteome</keyword>
<keyword evidence="2" id="KW-1133">Transmembrane helix</keyword>
<proteinExistence type="predicted"/>
<protein>
    <submittedName>
        <fullName evidence="3">Uncharacterized protein</fullName>
    </submittedName>
</protein>
<evidence type="ECO:0000313" key="4">
    <source>
        <dbReference type="Proteomes" id="UP000194457"/>
    </source>
</evidence>
<dbReference type="Proteomes" id="UP000194457">
    <property type="component" value="Chromosome"/>
</dbReference>
<dbReference type="KEGG" id="kma:B9H00_01995"/>
<accession>A0A240UKG6</accession>
<gene>
    <name evidence="3" type="ORF">B9H00_01995</name>
</gene>
<evidence type="ECO:0000256" key="2">
    <source>
        <dbReference type="SAM" id="Phobius"/>
    </source>
</evidence>
<keyword evidence="2" id="KW-0812">Transmembrane</keyword>
<feature type="transmembrane region" description="Helical" evidence="2">
    <location>
        <begin position="55"/>
        <end position="74"/>
    </location>
</feature>
<feature type="transmembrane region" description="Helical" evidence="2">
    <location>
        <begin position="86"/>
        <end position="105"/>
    </location>
</feature>
<reference evidence="3 4" key="1">
    <citation type="submission" date="2017-05" db="EMBL/GenBank/DDBJ databases">
        <authorList>
            <person name="Song R."/>
            <person name="Chenine A.L."/>
            <person name="Ruprecht R.M."/>
        </authorList>
    </citation>
    <scope>NUCLEOTIDE SEQUENCE [LARGE SCALE GENOMIC DNA]</scope>
    <source>
        <strain evidence="3">SW32</strain>
    </source>
</reference>
<organism evidence="3 4">
    <name type="scientific">Kushneria marisflavi</name>
    <dbReference type="NCBI Taxonomy" id="157779"/>
    <lineage>
        <taxon>Bacteria</taxon>
        <taxon>Pseudomonadati</taxon>
        <taxon>Pseudomonadota</taxon>
        <taxon>Gammaproteobacteria</taxon>
        <taxon>Oceanospirillales</taxon>
        <taxon>Halomonadaceae</taxon>
        <taxon>Kushneria</taxon>
    </lineage>
</organism>
<feature type="transmembrane region" description="Helical" evidence="2">
    <location>
        <begin position="174"/>
        <end position="195"/>
    </location>
</feature>
<feature type="compositionally biased region" description="Polar residues" evidence="1">
    <location>
        <begin position="219"/>
        <end position="229"/>
    </location>
</feature>
<dbReference type="EMBL" id="CP021358">
    <property type="protein sequence ID" value="ART61994.1"/>
    <property type="molecule type" value="Genomic_DNA"/>
</dbReference>
<evidence type="ECO:0000313" key="3">
    <source>
        <dbReference type="EMBL" id="ART61994.1"/>
    </source>
</evidence>
<dbReference type="AlphaFoldDB" id="A0A240UKG6"/>
<keyword evidence="2" id="KW-0472">Membrane</keyword>
<feature type="transmembrane region" description="Helical" evidence="2">
    <location>
        <begin position="31"/>
        <end position="49"/>
    </location>
</feature>
<sequence>MSHLINHLRRSCHSIEAWTAYQLLTLRMSPAGLALAAIISAAATLPLLYAHQTLLAAFFVMLYRLLSIFSGRVSKAMGHVDVRQRYLRPLMEIILILSVSGGLSLYQPERLFLPSLALVIVTLVFDFERRLMALLQEFQEVLVRTGRVERLVGMATGSVGRTILLIAACYQPAWFFWSGPGFAAVCLIVLIWHLISNYRQLGMHSGDSRSVVGVETPEPGTSSVTNPQG</sequence>